<name>A0ABP3P546_SACER</name>
<gene>
    <name evidence="2" type="ORF">GCM10009533_64520</name>
</gene>
<dbReference type="EMBL" id="BAAAGS010000076">
    <property type="protein sequence ID" value="GAA0558102.1"/>
    <property type="molecule type" value="Genomic_DNA"/>
</dbReference>
<dbReference type="Proteomes" id="UP001500729">
    <property type="component" value="Unassembled WGS sequence"/>
</dbReference>
<reference evidence="3" key="1">
    <citation type="journal article" date="2019" name="Int. J. Syst. Evol. Microbiol.">
        <title>The Global Catalogue of Microorganisms (GCM) 10K type strain sequencing project: providing services to taxonomists for standard genome sequencing and annotation.</title>
        <authorList>
            <consortium name="The Broad Institute Genomics Platform"/>
            <consortium name="The Broad Institute Genome Sequencing Center for Infectious Disease"/>
            <person name="Wu L."/>
            <person name="Ma J."/>
        </authorList>
    </citation>
    <scope>NUCLEOTIDE SEQUENCE [LARGE SCALE GENOMIC DNA]</scope>
    <source>
        <strain evidence="3">JCM 10303</strain>
    </source>
</reference>
<evidence type="ECO:0000256" key="1">
    <source>
        <dbReference type="SAM" id="MobiDB-lite"/>
    </source>
</evidence>
<feature type="region of interest" description="Disordered" evidence="1">
    <location>
        <begin position="45"/>
        <end position="74"/>
    </location>
</feature>
<sequence length="82" mass="9101">MVDGAVRGERGDGGGVETAEVECHDRAPFSSLSAWRYIWGSSLPTEPSRNVRGNVPKRWPIHQPNVNTDPGNVPSKVWFQAW</sequence>
<proteinExistence type="predicted"/>
<evidence type="ECO:0000313" key="2">
    <source>
        <dbReference type="EMBL" id="GAA0558102.1"/>
    </source>
</evidence>
<comment type="caution">
    <text evidence="2">The sequence shown here is derived from an EMBL/GenBank/DDBJ whole genome shotgun (WGS) entry which is preliminary data.</text>
</comment>
<protein>
    <submittedName>
        <fullName evidence="2">Uncharacterized protein</fullName>
    </submittedName>
</protein>
<organism evidence="2 3">
    <name type="scientific">Saccharopolyspora erythraea</name>
    <name type="common">Streptomyces erythraeus</name>
    <dbReference type="NCBI Taxonomy" id="1836"/>
    <lineage>
        <taxon>Bacteria</taxon>
        <taxon>Bacillati</taxon>
        <taxon>Actinomycetota</taxon>
        <taxon>Actinomycetes</taxon>
        <taxon>Pseudonocardiales</taxon>
        <taxon>Pseudonocardiaceae</taxon>
        <taxon>Saccharopolyspora</taxon>
    </lineage>
</organism>
<evidence type="ECO:0000313" key="3">
    <source>
        <dbReference type="Proteomes" id="UP001500729"/>
    </source>
</evidence>
<keyword evidence="3" id="KW-1185">Reference proteome</keyword>
<accession>A0ABP3P546</accession>